<dbReference type="Proteomes" id="UP000678499">
    <property type="component" value="Unassembled WGS sequence"/>
</dbReference>
<dbReference type="PROSITE" id="PS50859">
    <property type="entry name" value="LONGIN"/>
    <property type="match status" value="1"/>
</dbReference>
<reference evidence="18" key="1">
    <citation type="submission" date="2020-11" db="EMBL/GenBank/DDBJ databases">
        <authorList>
            <person name="Tran Van P."/>
        </authorList>
    </citation>
    <scope>NUCLEOTIDE SEQUENCE</scope>
</reference>
<dbReference type="GO" id="GO:0006887">
    <property type="term" value="P:exocytosis"/>
    <property type="evidence" value="ECO:0007669"/>
    <property type="project" value="TreeGrafter"/>
</dbReference>
<dbReference type="GO" id="GO:0030670">
    <property type="term" value="C:phagocytic vesicle membrane"/>
    <property type="evidence" value="ECO:0007669"/>
    <property type="project" value="UniProtKB-SubCell"/>
</dbReference>
<dbReference type="EMBL" id="CAJPEX010000530">
    <property type="protein sequence ID" value="CAG0916171.1"/>
    <property type="molecule type" value="Genomic_DNA"/>
</dbReference>
<dbReference type="GO" id="GO:0005484">
    <property type="term" value="F:SNAP receptor activity"/>
    <property type="evidence" value="ECO:0007669"/>
    <property type="project" value="TreeGrafter"/>
</dbReference>
<keyword evidence="6" id="KW-1133">Transmembrane helix</keyword>
<evidence type="ECO:0000256" key="15">
    <source>
        <dbReference type="PROSITE-ProRule" id="PRU00290"/>
    </source>
</evidence>
<evidence type="ECO:0000256" key="11">
    <source>
        <dbReference type="ARBA" id="ARBA00037863"/>
    </source>
</evidence>
<dbReference type="SUPFAM" id="SSF64356">
    <property type="entry name" value="SNARE-like"/>
    <property type="match status" value="1"/>
</dbReference>
<keyword evidence="15" id="KW-0175">Coiled coil</keyword>
<dbReference type="GO" id="GO:0015031">
    <property type="term" value="P:protein transport"/>
    <property type="evidence" value="ECO:0007669"/>
    <property type="project" value="UniProtKB-KW"/>
</dbReference>
<dbReference type="InterPro" id="IPR042855">
    <property type="entry name" value="V_SNARE_CC"/>
</dbReference>
<dbReference type="Pfam" id="PF00957">
    <property type="entry name" value="Synaptobrevin"/>
    <property type="match status" value="1"/>
</dbReference>
<accession>A0A7R9GBB3</accession>
<evidence type="ECO:0000259" key="17">
    <source>
        <dbReference type="PROSITE" id="PS50892"/>
    </source>
</evidence>
<evidence type="ECO:0000256" key="14">
    <source>
        <dbReference type="ARBA" id="ARBA00042194"/>
    </source>
</evidence>
<dbReference type="InterPro" id="IPR051097">
    <property type="entry name" value="Synaptobrevin-like_transport"/>
</dbReference>
<dbReference type="FunFam" id="3.30.450.50:FF:000015">
    <property type="entry name" value="Synaptobrevin 2 isoform 1"/>
    <property type="match status" value="1"/>
</dbReference>
<proteinExistence type="inferred from homology"/>
<dbReference type="GO" id="GO:0000149">
    <property type="term" value="F:SNARE binding"/>
    <property type="evidence" value="ECO:0007669"/>
    <property type="project" value="TreeGrafter"/>
</dbReference>
<dbReference type="InterPro" id="IPR010908">
    <property type="entry name" value="Longin_dom"/>
</dbReference>
<dbReference type="OrthoDB" id="248747at2759"/>
<dbReference type="InterPro" id="IPR001388">
    <property type="entry name" value="Synaptobrevin-like"/>
</dbReference>
<dbReference type="SMART" id="SM01270">
    <property type="entry name" value="Longin"/>
    <property type="match status" value="1"/>
</dbReference>
<dbReference type="GO" id="GO:0031902">
    <property type="term" value="C:late endosome membrane"/>
    <property type="evidence" value="ECO:0007669"/>
    <property type="project" value="UniProtKB-SubCell"/>
</dbReference>
<comment type="similarity">
    <text evidence="2">Belongs to the synaptobrevin family.</text>
</comment>
<organism evidence="18">
    <name type="scientific">Notodromas monacha</name>
    <dbReference type="NCBI Taxonomy" id="399045"/>
    <lineage>
        <taxon>Eukaryota</taxon>
        <taxon>Metazoa</taxon>
        <taxon>Ecdysozoa</taxon>
        <taxon>Arthropoda</taxon>
        <taxon>Crustacea</taxon>
        <taxon>Oligostraca</taxon>
        <taxon>Ostracoda</taxon>
        <taxon>Podocopa</taxon>
        <taxon>Podocopida</taxon>
        <taxon>Cypridocopina</taxon>
        <taxon>Cypridoidea</taxon>
        <taxon>Cyprididae</taxon>
        <taxon>Notodromas</taxon>
    </lineage>
</organism>
<dbReference type="EMBL" id="OA882567">
    <property type="protein sequence ID" value="CAD7276019.1"/>
    <property type="molecule type" value="Genomic_DNA"/>
</dbReference>
<feature type="domain" description="Longin" evidence="16">
    <location>
        <begin position="7"/>
        <end position="110"/>
    </location>
</feature>
<feature type="domain" description="V-SNARE coiled-coil homology" evidence="17">
    <location>
        <begin position="125"/>
        <end position="176"/>
    </location>
</feature>
<dbReference type="InterPro" id="IPR011012">
    <property type="entry name" value="Longin-like_dom_sf"/>
</dbReference>
<keyword evidence="5" id="KW-0653">Protein transport</keyword>
<evidence type="ECO:0000256" key="6">
    <source>
        <dbReference type="ARBA" id="ARBA00022989"/>
    </source>
</evidence>
<dbReference type="PRINTS" id="PR00219">
    <property type="entry name" value="SYNAPTOBREVN"/>
</dbReference>
<gene>
    <name evidence="18" type="ORF">NMOB1V02_LOCUS3798</name>
</gene>
<evidence type="ECO:0000256" key="8">
    <source>
        <dbReference type="ARBA" id="ARBA00037801"/>
    </source>
</evidence>
<protein>
    <recommendedName>
        <fullName evidence="13">Vesicle-associated membrane protein 7</fullName>
    </recommendedName>
    <alternativeName>
        <fullName evidence="14">Synaptobrevin-like protein 1</fullName>
    </alternativeName>
</protein>
<dbReference type="GO" id="GO:0031201">
    <property type="term" value="C:SNARE complex"/>
    <property type="evidence" value="ECO:0007669"/>
    <property type="project" value="TreeGrafter"/>
</dbReference>
<keyword evidence="7" id="KW-0472">Membrane</keyword>
<evidence type="ECO:0000256" key="1">
    <source>
        <dbReference type="ARBA" id="ARBA00004163"/>
    </source>
</evidence>
<keyword evidence="19" id="KW-1185">Reference proteome</keyword>
<name>A0A7R9GBB3_9CRUS</name>
<dbReference type="GO" id="GO:0030658">
    <property type="term" value="C:transport vesicle membrane"/>
    <property type="evidence" value="ECO:0007669"/>
    <property type="project" value="UniProtKB-SubCell"/>
</dbReference>
<evidence type="ECO:0000256" key="10">
    <source>
        <dbReference type="ARBA" id="ARBA00037845"/>
    </source>
</evidence>
<dbReference type="GO" id="GO:0005789">
    <property type="term" value="C:endoplasmic reticulum membrane"/>
    <property type="evidence" value="ECO:0007669"/>
    <property type="project" value="UniProtKB-SubCell"/>
</dbReference>
<dbReference type="GO" id="GO:0005765">
    <property type="term" value="C:lysosomal membrane"/>
    <property type="evidence" value="ECO:0007669"/>
    <property type="project" value="UniProtKB-SubCell"/>
</dbReference>
<evidence type="ECO:0000256" key="13">
    <source>
        <dbReference type="ARBA" id="ARBA00039269"/>
    </source>
</evidence>
<sequence>MPILFSVVARGSYVLAKYASCVGNFQEVIDQILPRIPPDDSKLTYSHGNFLIHYVAEDGIVYLCITDDDFERSRAFLFLGEIKKRFQVTYGPRALTALPFAMNSEFSRVLANEMKHFSDSKDVDTISKVQGELDELKDIMVQNIDSLAQRGERLELLVNKAEDLSSSVRLGLSLYS</sequence>
<evidence type="ECO:0000256" key="5">
    <source>
        <dbReference type="ARBA" id="ARBA00022927"/>
    </source>
</evidence>
<evidence type="ECO:0000256" key="12">
    <source>
        <dbReference type="ARBA" id="ARBA00037875"/>
    </source>
</evidence>
<evidence type="ECO:0000313" key="18">
    <source>
        <dbReference type="EMBL" id="CAD7276019.1"/>
    </source>
</evidence>
<dbReference type="PANTHER" id="PTHR21136:SF179">
    <property type="entry name" value="VESICLE ASSOCIATED MEMBRANE PROTEIN 7-RELATED"/>
    <property type="match status" value="1"/>
</dbReference>
<evidence type="ECO:0000256" key="4">
    <source>
        <dbReference type="ARBA" id="ARBA00022692"/>
    </source>
</evidence>
<dbReference type="CDD" id="cd14824">
    <property type="entry name" value="Longin"/>
    <property type="match status" value="1"/>
</dbReference>
<dbReference type="PROSITE" id="PS50892">
    <property type="entry name" value="V_SNARE"/>
    <property type="match status" value="1"/>
</dbReference>
<comment type="subcellular location">
    <subcellularLocation>
        <location evidence="12">Cytoplasmic vesicle</location>
        <location evidence="12">Phagosome membrane</location>
        <topology evidence="12">Single-pass type IV membrane protein</topology>
    </subcellularLocation>
    <subcellularLocation>
        <location evidence="9">Cytoplasmic vesicle</location>
        <location evidence="9">Secretory vesicle membrane</location>
        <topology evidence="9">Single-pass type IV membrane protein</topology>
    </subcellularLocation>
    <subcellularLocation>
        <location evidence="1">Endoplasmic reticulum membrane</location>
        <topology evidence="1">Single-pass type IV membrane protein</topology>
    </subcellularLocation>
    <subcellularLocation>
        <location evidence="8">Golgi apparatus</location>
        <location evidence="8">trans-Golgi network membrane</location>
        <topology evidence="8">Single-pass type IV membrane protein</topology>
    </subcellularLocation>
    <subcellularLocation>
        <location evidence="10">Late endosome membrane</location>
        <topology evidence="10">Single-pass type IV membrane protein</topology>
    </subcellularLocation>
    <subcellularLocation>
        <location evidence="11">Lysosome membrane</location>
        <topology evidence="11">Single-pass type IV membrane protein</topology>
    </subcellularLocation>
</comment>
<evidence type="ECO:0000313" key="19">
    <source>
        <dbReference type="Proteomes" id="UP000678499"/>
    </source>
</evidence>
<dbReference type="Pfam" id="PF13774">
    <property type="entry name" value="Longin"/>
    <property type="match status" value="1"/>
</dbReference>
<dbReference type="AlphaFoldDB" id="A0A7R9GBB3"/>
<evidence type="ECO:0000256" key="3">
    <source>
        <dbReference type="ARBA" id="ARBA00022448"/>
    </source>
</evidence>
<evidence type="ECO:0000256" key="9">
    <source>
        <dbReference type="ARBA" id="ARBA00037803"/>
    </source>
</evidence>
<evidence type="ECO:0000256" key="7">
    <source>
        <dbReference type="ARBA" id="ARBA00023136"/>
    </source>
</evidence>
<keyword evidence="3" id="KW-0813">Transport</keyword>
<dbReference type="Gene3D" id="1.20.5.110">
    <property type="match status" value="1"/>
</dbReference>
<evidence type="ECO:0000259" key="16">
    <source>
        <dbReference type="PROSITE" id="PS50859"/>
    </source>
</evidence>
<dbReference type="Gene3D" id="3.30.450.50">
    <property type="entry name" value="Longin domain"/>
    <property type="match status" value="1"/>
</dbReference>
<keyword evidence="4" id="KW-0812">Transmembrane</keyword>
<dbReference type="GO" id="GO:0005794">
    <property type="term" value="C:Golgi apparatus"/>
    <property type="evidence" value="ECO:0007669"/>
    <property type="project" value="UniProtKB-SubCell"/>
</dbReference>
<dbReference type="PANTHER" id="PTHR21136">
    <property type="entry name" value="SNARE PROTEINS"/>
    <property type="match status" value="1"/>
</dbReference>
<evidence type="ECO:0000256" key="2">
    <source>
        <dbReference type="ARBA" id="ARBA00008025"/>
    </source>
</evidence>
<dbReference type="SUPFAM" id="SSF58038">
    <property type="entry name" value="SNARE fusion complex"/>
    <property type="match status" value="1"/>
</dbReference>
<dbReference type="GO" id="GO:0006906">
    <property type="term" value="P:vesicle fusion"/>
    <property type="evidence" value="ECO:0007669"/>
    <property type="project" value="TreeGrafter"/>
</dbReference>